<dbReference type="Gene3D" id="3.30.559.10">
    <property type="entry name" value="Chloramphenicol acetyltransferase-like domain"/>
    <property type="match status" value="1"/>
</dbReference>
<sequence>MTDTAAPAVESINRLTAMQKGMYFSTVRDPDSDAYIEQFDFTLVGTLPLDALHQALAATCAHFAVLRTAISYRNTDDPFQVVMRERTMPVEVVDLRRDGDALSRLDDVKAADRFRGFDLAADPLMRATVLLVDDDTTHLLLTFHHIVLDGWSLGPLFATLFEYLGEAQERGEIIQRREEHPFGRYIDWCQSVPSADAEHFWAERLSGYERKTLIPVDAAVSVDATVTRMHTVQLGSEVVSAMARASREWRVSASTIFHAAWGVLLQKVAYSDDVVFGSVVSGRAVPVEGIEHMVGLFVNTSPVRVTSTADANFEQMCRAVHEDSRLATAHAHHPLYEVAALVPGAGELIDHVLAFENYPPVESFMSDDDDERLRVTGLDVFERTPYALHVVVNPGDTPTVTFTYDEARLPQERVQMLADGLVRILTIALDQPALALDEIALVEASNVDIHEGIIDSTILEDFARWVQSTPEAIALDAGPDSLSYRELDDRARRIATEVESAAAGSDAPVGVLVGRSPNLVAALLGVLMSGRAYLPLDGKDPDSRIATILRDAEAVVVCVDHDRASRIPTDLRLLSVDVQKLGTSAVITRIPTPDAPAYVMYTSGSTGTPKGCIITHRNVVRLVTDQSYFDFTPAQRILHTSSPAFDAFTFEMWGALLSGATLVFADEMDVLDGNRLRSVIAERAITAMWLTVGLFNQLADLDPALFVDLDHLLIGGSALAPRQVERVQAACPGLRITNGYGPTENTTFSTTHEITPDDLRGGPIPIGRPLAHSSAFVVDRGLNLLPPGALGELCVGGAGVAAGYLQRPELTAERFISLAAVGSARVYRTGDLVRSRADGTLVYLGRADDQVKINGYRVEIGEVERALTAVAGVSTAAVLAIETAGALRLAGFFTTHGDLAPAEVRRLLGAALPAYLVPSSIDRVDTIPLTRNGKVDRAQLLAAVTTEPSTTPVPVTAAPGSSGAVLAQIFADVLEVASVDVQANFFDLGLNSLTLLTVNNRIRAELGVELAVTELFEHTTVRALDERIVRLTTPNATESADDVDDDASLVAAPSMLNRLALDLEEED</sequence>
<name>A0ABS4ZHM8_9MICO</name>
<dbReference type="InterPro" id="IPR009081">
    <property type="entry name" value="PP-bd_ACP"/>
</dbReference>
<dbReference type="Gene3D" id="3.30.559.30">
    <property type="entry name" value="Nonribosomal peptide synthetase, condensation domain"/>
    <property type="match status" value="1"/>
</dbReference>
<evidence type="ECO:0000256" key="3">
    <source>
        <dbReference type="ARBA" id="ARBA00022553"/>
    </source>
</evidence>
<dbReference type="NCBIfam" id="TIGR01733">
    <property type="entry name" value="AA-adenyl-dom"/>
    <property type="match status" value="1"/>
</dbReference>
<dbReference type="InterPro" id="IPR000873">
    <property type="entry name" value="AMP-dep_synth/lig_dom"/>
</dbReference>
<keyword evidence="6" id="KW-1185">Reference proteome</keyword>
<dbReference type="InterPro" id="IPR023213">
    <property type="entry name" value="CAT-like_dom_sf"/>
</dbReference>
<dbReference type="Pfam" id="PF00668">
    <property type="entry name" value="Condensation"/>
    <property type="match status" value="1"/>
</dbReference>
<dbReference type="SMART" id="SM00823">
    <property type="entry name" value="PKS_PP"/>
    <property type="match status" value="1"/>
</dbReference>
<dbReference type="InterPro" id="IPR010071">
    <property type="entry name" value="AA_adenyl_dom"/>
</dbReference>
<comment type="caution">
    <text evidence="5">The sequence shown here is derived from an EMBL/GenBank/DDBJ whole genome shotgun (WGS) entry which is preliminary data.</text>
</comment>
<gene>
    <name evidence="5" type="ORF">JOF34_001368</name>
</gene>
<dbReference type="Pfam" id="PF13193">
    <property type="entry name" value="AMP-binding_C"/>
    <property type="match status" value="1"/>
</dbReference>
<evidence type="ECO:0000256" key="2">
    <source>
        <dbReference type="ARBA" id="ARBA00022450"/>
    </source>
</evidence>
<dbReference type="SMART" id="SM01294">
    <property type="entry name" value="PKS_PP_betabranch"/>
    <property type="match status" value="1"/>
</dbReference>
<evidence type="ECO:0000259" key="4">
    <source>
        <dbReference type="PROSITE" id="PS50075"/>
    </source>
</evidence>
<evidence type="ECO:0000256" key="1">
    <source>
        <dbReference type="ARBA" id="ARBA00001957"/>
    </source>
</evidence>
<dbReference type="InterPro" id="IPR045851">
    <property type="entry name" value="AMP-bd_C_sf"/>
</dbReference>
<dbReference type="InterPro" id="IPR001242">
    <property type="entry name" value="Condensation_dom"/>
</dbReference>
<dbReference type="PROSITE" id="PS00455">
    <property type="entry name" value="AMP_BINDING"/>
    <property type="match status" value="1"/>
</dbReference>
<dbReference type="Gene3D" id="2.30.38.10">
    <property type="entry name" value="Luciferase, Domain 3"/>
    <property type="match status" value="1"/>
</dbReference>
<accession>A0ABS4ZHM8</accession>
<feature type="domain" description="Carrier" evidence="4">
    <location>
        <begin position="957"/>
        <end position="1032"/>
    </location>
</feature>
<reference evidence="5 6" key="1">
    <citation type="submission" date="2021-03" db="EMBL/GenBank/DDBJ databases">
        <title>Sequencing the genomes of 1000 actinobacteria strains.</title>
        <authorList>
            <person name="Klenk H.-P."/>
        </authorList>
    </citation>
    <scope>NUCLEOTIDE SEQUENCE [LARGE SCALE GENOMIC DNA]</scope>
    <source>
        <strain evidence="5 6">DSM 24221</strain>
    </source>
</reference>
<dbReference type="EMBL" id="JAGIOL010000001">
    <property type="protein sequence ID" value="MBP2436782.1"/>
    <property type="molecule type" value="Genomic_DNA"/>
</dbReference>
<dbReference type="Gene3D" id="1.10.1200.10">
    <property type="entry name" value="ACP-like"/>
    <property type="match status" value="1"/>
</dbReference>
<keyword evidence="3" id="KW-0597">Phosphoprotein</keyword>
<dbReference type="SUPFAM" id="SSF56801">
    <property type="entry name" value="Acetyl-CoA synthetase-like"/>
    <property type="match status" value="1"/>
</dbReference>
<organism evidence="5 6">
    <name type="scientific">Microbacterium amylolyticum</name>
    <dbReference type="NCBI Taxonomy" id="936337"/>
    <lineage>
        <taxon>Bacteria</taxon>
        <taxon>Bacillati</taxon>
        <taxon>Actinomycetota</taxon>
        <taxon>Actinomycetes</taxon>
        <taxon>Micrococcales</taxon>
        <taxon>Microbacteriaceae</taxon>
        <taxon>Microbacterium</taxon>
    </lineage>
</organism>
<protein>
    <submittedName>
        <fullName evidence="5">Bacitracin synthase 3/lichenysin synthetase B</fullName>
    </submittedName>
</protein>
<dbReference type="PROSITE" id="PS50075">
    <property type="entry name" value="CARRIER"/>
    <property type="match status" value="1"/>
</dbReference>
<dbReference type="PANTHER" id="PTHR45527">
    <property type="entry name" value="NONRIBOSOMAL PEPTIDE SYNTHETASE"/>
    <property type="match status" value="1"/>
</dbReference>
<dbReference type="CDD" id="cd12117">
    <property type="entry name" value="A_NRPS_Srf_like"/>
    <property type="match status" value="1"/>
</dbReference>
<dbReference type="Proteomes" id="UP001519362">
    <property type="component" value="Unassembled WGS sequence"/>
</dbReference>
<evidence type="ECO:0000313" key="5">
    <source>
        <dbReference type="EMBL" id="MBP2436782.1"/>
    </source>
</evidence>
<dbReference type="Gene3D" id="3.30.300.30">
    <property type="match status" value="1"/>
</dbReference>
<comment type="cofactor">
    <cofactor evidence="1">
        <name>pantetheine 4'-phosphate</name>
        <dbReference type="ChEBI" id="CHEBI:47942"/>
    </cofactor>
</comment>
<evidence type="ECO:0000313" key="6">
    <source>
        <dbReference type="Proteomes" id="UP001519362"/>
    </source>
</evidence>
<dbReference type="RefSeq" id="WP_165135539.1">
    <property type="nucleotide sequence ID" value="NZ_CP049253.1"/>
</dbReference>
<dbReference type="InterPro" id="IPR036736">
    <property type="entry name" value="ACP-like_sf"/>
</dbReference>
<dbReference type="Pfam" id="PF00501">
    <property type="entry name" value="AMP-binding"/>
    <property type="match status" value="1"/>
</dbReference>
<dbReference type="SUPFAM" id="SSF52777">
    <property type="entry name" value="CoA-dependent acyltransferases"/>
    <property type="match status" value="2"/>
</dbReference>
<keyword evidence="2" id="KW-0596">Phosphopantetheine</keyword>
<proteinExistence type="predicted"/>
<dbReference type="SUPFAM" id="SSF47336">
    <property type="entry name" value="ACP-like"/>
    <property type="match status" value="1"/>
</dbReference>
<dbReference type="InterPro" id="IPR020845">
    <property type="entry name" value="AMP-binding_CS"/>
</dbReference>
<dbReference type="Pfam" id="PF00550">
    <property type="entry name" value="PP-binding"/>
    <property type="match status" value="1"/>
</dbReference>
<dbReference type="InterPro" id="IPR020806">
    <property type="entry name" value="PKS_PP-bd"/>
</dbReference>
<dbReference type="Gene3D" id="3.40.50.980">
    <property type="match status" value="2"/>
</dbReference>
<dbReference type="PANTHER" id="PTHR45527:SF1">
    <property type="entry name" value="FATTY ACID SYNTHASE"/>
    <property type="match status" value="1"/>
</dbReference>
<dbReference type="InterPro" id="IPR025110">
    <property type="entry name" value="AMP-bd_C"/>
</dbReference>